<dbReference type="RefSeq" id="WP_224977066.1">
    <property type="nucleotide sequence ID" value="NZ_JAYJJU010000040.1"/>
</dbReference>
<proteinExistence type="predicted"/>
<accession>A0ABU5Y524</accession>
<organism evidence="1 2">
    <name type="scientific">[Mycobacterium] nativiensis</name>
    <dbReference type="NCBI Taxonomy" id="2855503"/>
    <lineage>
        <taxon>Bacteria</taxon>
        <taxon>Bacillati</taxon>
        <taxon>Actinomycetota</taxon>
        <taxon>Actinomycetes</taxon>
        <taxon>Mycobacteriales</taxon>
        <taxon>Mycobacteriaceae</taxon>
        <taxon>Mycolicibacter</taxon>
    </lineage>
</organism>
<dbReference type="Proteomes" id="UP001298593">
    <property type="component" value="Unassembled WGS sequence"/>
</dbReference>
<name>A0ABU5Y524_9MYCO</name>
<gene>
    <name evidence="1" type="ORF">KV113_24855</name>
</gene>
<evidence type="ECO:0008006" key="3">
    <source>
        <dbReference type="Google" id="ProtNLM"/>
    </source>
</evidence>
<comment type="caution">
    <text evidence="1">The sequence shown here is derived from an EMBL/GenBank/DDBJ whole genome shotgun (WGS) entry which is preliminary data.</text>
</comment>
<protein>
    <recommendedName>
        <fullName evidence="3">PE domain-containing protein</fullName>
    </recommendedName>
</protein>
<dbReference type="EMBL" id="JAYJJU010000040">
    <property type="protein sequence ID" value="MEB3034776.1"/>
    <property type="molecule type" value="Genomic_DNA"/>
</dbReference>
<sequence>MEFVSGDQPATHVLHYAGQSIGLFPEQARGVAKAIHAATNGTTNMIQAGITDYASGATVQHVLLIGPGIPALLVGPPVDLDRQ</sequence>
<reference evidence="1 2" key="1">
    <citation type="submission" date="2023-12" db="EMBL/GenBank/DDBJ databases">
        <title>Description of new species of Mycobacterium terrae complex isolated from sewage at the Sao Paulo Zoological Park Foundation in Brazil.</title>
        <authorList>
            <person name="Romagnoli C.L."/>
            <person name="Conceicao E.C."/>
            <person name="Machado E."/>
            <person name="Barreto L.B.P.F."/>
            <person name="Sharma A."/>
            <person name="Silva N.M."/>
            <person name="Marques L.E."/>
            <person name="Juliana M.A."/>
            <person name="Lourenco M.C.S."/>
            <person name="Digiampietri L.A."/>
            <person name="Suffys P.N."/>
            <person name="Viana-Niero C."/>
        </authorList>
    </citation>
    <scope>NUCLEOTIDE SEQUENCE [LARGE SCALE GENOMIC DNA]</scope>
    <source>
        <strain evidence="1 2">MYC340</strain>
    </source>
</reference>
<evidence type="ECO:0000313" key="1">
    <source>
        <dbReference type="EMBL" id="MEB3034776.1"/>
    </source>
</evidence>
<keyword evidence="2" id="KW-1185">Reference proteome</keyword>
<evidence type="ECO:0000313" key="2">
    <source>
        <dbReference type="Proteomes" id="UP001298593"/>
    </source>
</evidence>